<reference evidence="2" key="1">
    <citation type="journal article" date="2016" name="Nature">
        <title>Genome evolution in the allotetraploid frog Xenopus laevis.</title>
        <authorList>
            <person name="Session A.M."/>
            <person name="Uno Y."/>
            <person name="Kwon T."/>
            <person name="Chapman J.A."/>
            <person name="Toyoda A."/>
            <person name="Takahashi S."/>
            <person name="Fukui A."/>
            <person name="Hikosaka A."/>
            <person name="Suzuki A."/>
            <person name="Kondo M."/>
            <person name="van Heeringen S.J."/>
            <person name="Quigley I."/>
            <person name="Heinz S."/>
            <person name="Ogino H."/>
            <person name="Ochi H."/>
            <person name="Hellsten U."/>
            <person name="Lyons J.B."/>
            <person name="Simakov O."/>
            <person name="Putnam N."/>
            <person name="Stites J."/>
            <person name="Kuroki Y."/>
            <person name="Tanaka T."/>
            <person name="Michiue T."/>
            <person name="Watanabe M."/>
            <person name="Bogdanovic O."/>
            <person name="Lister R."/>
            <person name="Georgiou G."/>
            <person name="Paranjpe S.S."/>
            <person name="van Kruijsbergen I."/>
            <person name="Shu S."/>
            <person name="Carlson J."/>
            <person name="Kinoshita T."/>
            <person name="Ohta Y."/>
            <person name="Mawaribuchi S."/>
            <person name="Jenkins J."/>
            <person name="Grimwood J."/>
            <person name="Schmutz J."/>
            <person name="Mitros T."/>
            <person name="Mozaffari S.V."/>
            <person name="Suzuki Y."/>
            <person name="Haramoto Y."/>
            <person name="Yamamoto T.S."/>
            <person name="Takagi C."/>
            <person name="Heald R."/>
            <person name="Miller K."/>
            <person name="Haudenschild C."/>
            <person name="Kitzman J."/>
            <person name="Nakayama T."/>
            <person name="Izutsu Y."/>
            <person name="Robert J."/>
            <person name="Fortriede J."/>
            <person name="Burns K."/>
            <person name="Lotay V."/>
            <person name="Karimi K."/>
            <person name="Yasuoka Y."/>
            <person name="Dichmann D.S."/>
            <person name="Flajnik M.F."/>
            <person name="Houston D.W."/>
            <person name="Shendure J."/>
            <person name="DuPasquier L."/>
            <person name="Vize P.D."/>
            <person name="Zorn A.M."/>
            <person name="Ito M."/>
            <person name="Marcotte E.M."/>
            <person name="Wallingford J.B."/>
            <person name="Ito Y."/>
            <person name="Asashima M."/>
            <person name="Ueno N."/>
            <person name="Matsuda Y."/>
            <person name="Veenstra G.J."/>
            <person name="Fujiyama A."/>
            <person name="Harland R.M."/>
            <person name="Taira M."/>
            <person name="Rokhsar D.S."/>
        </authorList>
    </citation>
    <scope>NUCLEOTIDE SEQUENCE [LARGE SCALE GENOMIC DNA]</scope>
    <source>
        <strain evidence="2">J</strain>
    </source>
</reference>
<feature type="non-terminal residue" evidence="1">
    <location>
        <position position="1"/>
    </location>
</feature>
<feature type="non-terminal residue" evidence="1">
    <location>
        <position position="31"/>
    </location>
</feature>
<evidence type="ECO:0000313" key="2">
    <source>
        <dbReference type="Proteomes" id="UP000694892"/>
    </source>
</evidence>
<proteinExistence type="predicted"/>
<sequence>VFEEAEYDHLFHSILPDMVNLALSLPNICTQ</sequence>
<organism evidence="1 2">
    <name type="scientific">Xenopus laevis</name>
    <name type="common">African clawed frog</name>
    <dbReference type="NCBI Taxonomy" id="8355"/>
    <lineage>
        <taxon>Eukaryota</taxon>
        <taxon>Metazoa</taxon>
        <taxon>Chordata</taxon>
        <taxon>Craniata</taxon>
        <taxon>Vertebrata</taxon>
        <taxon>Euteleostomi</taxon>
        <taxon>Amphibia</taxon>
        <taxon>Batrachia</taxon>
        <taxon>Anura</taxon>
        <taxon>Pipoidea</taxon>
        <taxon>Pipidae</taxon>
        <taxon>Xenopodinae</taxon>
        <taxon>Xenopus</taxon>
        <taxon>Xenopus</taxon>
    </lineage>
</organism>
<gene>
    <name evidence="1" type="ORF">XELAEV_180350186mg</name>
</gene>
<dbReference type="EMBL" id="CM004478">
    <property type="protein sequence ID" value="OCT72038.1"/>
    <property type="molecule type" value="Genomic_DNA"/>
</dbReference>
<dbReference type="AlphaFoldDB" id="A0A974CEZ2"/>
<evidence type="ECO:0000313" key="1">
    <source>
        <dbReference type="EMBL" id="OCT72038.1"/>
    </source>
</evidence>
<name>A0A974CEZ2_XENLA</name>
<protein>
    <submittedName>
        <fullName evidence="1">Uncharacterized protein</fullName>
    </submittedName>
</protein>
<dbReference type="Proteomes" id="UP000694892">
    <property type="component" value="Chromosome 7L"/>
</dbReference>
<accession>A0A974CEZ2</accession>